<dbReference type="Gene3D" id="1.20.1730.10">
    <property type="entry name" value="Sodium/glucose cotransporter"/>
    <property type="match status" value="1"/>
</dbReference>
<dbReference type="Proteomes" id="UP000199112">
    <property type="component" value="Unassembled WGS sequence"/>
</dbReference>
<evidence type="ECO:0000313" key="15">
    <source>
        <dbReference type="EMBL" id="SEH14612.1"/>
    </source>
</evidence>
<reference evidence="16" key="1">
    <citation type="submission" date="2016-10" db="EMBL/GenBank/DDBJ databases">
        <authorList>
            <person name="Varghese N."/>
            <person name="Submissions S."/>
        </authorList>
    </citation>
    <scope>NUCLEOTIDE SEQUENCE [LARGE SCALE GENOMIC DNA]</scope>
    <source>
        <strain evidence="16">CGMCC 1.8981</strain>
    </source>
</reference>
<comment type="similarity">
    <text evidence="2 13">Belongs to the sodium:solute symporter (SSF) (TC 2.A.21) family.</text>
</comment>
<dbReference type="EMBL" id="FNWL01000002">
    <property type="protein sequence ID" value="SEH14612.1"/>
    <property type="molecule type" value="Genomic_DNA"/>
</dbReference>
<dbReference type="RefSeq" id="WP_090506631.1">
    <property type="nucleotide sequence ID" value="NZ_FNWL01000002.1"/>
</dbReference>
<keyword evidence="8" id="KW-0915">Sodium</keyword>
<keyword evidence="6" id="KW-0769">Symport</keyword>
<keyword evidence="11" id="KW-0739">Sodium transport</keyword>
<dbReference type="Pfam" id="PF00474">
    <property type="entry name" value="SSF"/>
    <property type="match status" value="1"/>
</dbReference>
<feature type="transmembrane region" description="Helical" evidence="14">
    <location>
        <begin position="499"/>
        <end position="516"/>
    </location>
</feature>
<evidence type="ECO:0000256" key="8">
    <source>
        <dbReference type="ARBA" id="ARBA00023053"/>
    </source>
</evidence>
<dbReference type="OrthoDB" id="9779at2157"/>
<evidence type="ECO:0000256" key="7">
    <source>
        <dbReference type="ARBA" id="ARBA00022989"/>
    </source>
</evidence>
<accession>A0A1H6FW08</accession>
<feature type="transmembrane region" description="Helical" evidence="14">
    <location>
        <begin position="92"/>
        <end position="111"/>
    </location>
</feature>
<evidence type="ECO:0000256" key="10">
    <source>
        <dbReference type="ARBA" id="ARBA00023136"/>
    </source>
</evidence>
<dbReference type="PANTHER" id="PTHR48086:SF3">
    <property type="entry name" value="SODIUM_PROLINE SYMPORTER"/>
    <property type="match status" value="1"/>
</dbReference>
<feature type="transmembrane region" description="Helical" evidence="14">
    <location>
        <begin position="245"/>
        <end position="269"/>
    </location>
</feature>
<name>A0A1H6FW08_9EURY</name>
<dbReference type="PANTHER" id="PTHR48086">
    <property type="entry name" value="SODIUM/PROLINE SYMPORTER-RELATED"/>
    <property type="match status" value="1"/>
</dbReference>
<dbReference type="GO" id="GO:0005298">
    <property type="term" value="F:proline:sodium symporter activity"/>
    <property type="evidence" value="ECO:0007669"/>
    <property type="project" value="InterPro"/>
</dbReference>
<keyword evidence="7 14" id="KW-1133">Transmembrane helix</keyword>
<feature type="transmembrane region" description="Helical" evidence="14">
    <location>
        <begin position="290"/>
        <end position="311"/>
    </location>
</feature>
<evidence type="ECO:0000256" key="12">
    <source>
        <dbReference type="ARBA" id="ARBA00033708"/>
    </source>
</evidence>
<dbReference type="CDD" id="cd11475">
    <property type="entry name" value="SLC5sbd_PutP"/>
    <property type="match status" value="1"/>
</dbReference>
<keyword evidence="3" id="KW-0813">Transport</keyword>
<feature type="transmembrane region" description="Helical" evidence="14">
    <location>
        <begin position="169"/>
        <end position="191"/>
    </location>
</feature>
<dbReference type="GO" id="GO:0005886">
    <property type="term" value="C:plasma membrane"/>
    <property type="evidence" value="ECO:0007669"/>
    <property type="project" value="UniProtKB-SubCell"/>
</dbReference>
<protein>
    <submittedName>
        <fullName evidence="15">Sodium/proline symporter</fullName>
    </submittedName>
</protein>
<keyword evidence="10 14" id="KW-0472">Membrane</keyword>
<feature type="transmembrane region" description="Helical" evidence="14">
    <location>
        <begin position="343"/>
        <end position="371"/>
    </location>
</feature>
<dbReference type="InterPro" id="IPR011851">
    <property type="entry name" value="Na/Pro_symporter"/>
</dbReference>
<comment type="subcellular location">
    <subcellularLocation>
        <location evidence="1">Cell membrane</location>
        <topology evidence="1">Multi-pass membrane protein</topology>
    </subcellularLocation>
</comment>
<dbReference type="InterPro" id="IPR001734">
    <property type="entry name" value="Na/solute_symporter"/>
</dbReference>
<evidence type="ECO:0000256" key="3">
    <source>
        <dbReference type="ARBA" id="ARBA00022448"/>
    </source>
</evidence>
<dbReference type="AlphaFoldDB" id="A0A1H6FW08"/>
<feature type="transmembrane region" description="Helical" evidence="14">
    <location>
        <begin position="446"/>
        <end position="465"/>
    </location>
</feature>
<keyword evidence="4" id="KW-1003">Cell membrane</keyword>
<dbReference type="GO" id="GO:0015824">
    <property type="term" value="P:proline transport"/>
    <property type="evidence" value="ECO:0007669"/>
    <property type="project" value="InterPro"/>
</dbReference>
<organism evidence="15 16">
    <name type="scientific">Natronorubrum sediminis</name>
    <dbReference type="NCBI Taxonomy" id="640943"/>
    <lineage>
        <taxon>Archaea</taxon>
        <taxon>Methanobacteriati</taxon>
        <taxon>Methanobacteriota</taxon>
        <taxon>Stenosarchaea group</taxon>
        <taxon>Halobacteria</taxon>
        <taxon>Halobacteriales</taxon>
        <taxon>Natrialbaceae</taxon>
        <taxon>Natronorubrum</taxon>
    </lineage>
</organism>
<evidence type="ECO:0000256" key="4">
    <source>
        <dbReference type="ARBA" id="ARBA00022475"/>
    </source>
</evidence>
<keyword evidence="16" id="KW-1185">Reference proteome</keyword>
<feature type="transmembrane region" description="Helical" evidence="14">
    <location>
        <begin position="417"/>
        <end position="439"/>
    </location>
</feature>
<evidence type="ECO:0000256" key="5">
    <source>
        <dbReference type="ARBA" id="ARBA00022692"/>
    </source>
</evidence>
<evidence type="ECO:0000256" key="6">
    <source>
        <dbReference type="ARBA" id="ARBA00022847"/>
    </source>
</evidence>
<keyword evidence="5 14" id="KW-0812">Transmembrane</keyword>
<evidence type="ECO:0000256" key="11">
    <source>
        <dbReference type="ARBA" id="ARBA00023201"/>
    </source>
</evidence>
<evidence type="ECO:0000256" key="14">
    <source>
        <dbReference type="SAM" id="Phobius"/>
    </source>
</evidence>
<keyword evidence="9" id="KW-0406">Ion transport</keyword>
<comment type="catalytic activity">
    <reaction evidence="12">
        <text>L-proline(in) + Na(+)(in) = L-proline(out) + Na(+)(out)</text>
        <dbReference type="Rhea" id="RHEA:28967"/>
        <dbReference type="ChEBI" id="CHEBI:29101"/>
        <dbReference type="ChEBI" id="CHEBI:60039"/>
    </reaction>
</comment>
<dbReference type="InterPro" id="IPR038377">
    <property type="entry name" value="Na/Glc_symporter_sf"/>
</dbReference>
<dbReference type="GO" id="GO:0031402">
    <property type="term" value="F:sodium ion binding"/>
    <property type="evidence" value="ECO:0007669"/>
    <property type="project" value="InterPro"/>
</dbReference>
<evidence type="ECO:0000256" key="9">
    <source>
        <dbReference type="ARBA" id="ARBA00023065"/>
    </source>
</evidence>
<sequence>MKSPLALTPLPLQEEGIPIADDPVIIAFGAAYLLIVLAIGVWGWMQTDSTKDFLITGKSIGTWVLALTAFSVIQSGFGFVGGPELVYEFGTTALWIFFTAPLGFLITWIVLGKRMRLLADIRNVLTLPDAMYVRYESEWVRGLSGVAVALGVVAYLAVNLAALQFVMRAIFGIPVIWGLLGGALILLLYSMLGGMIAGVWTDFLQAITMIVGAGFVFAYALSFGGGMENISQNLASTDPALVSPFGAMGGAETAVLVAIAWWVLFSVGAAGQPHLITKFYMSRDMTILKWGAPIAAISYAISSLIAFSAGLSMRAMVEAGEVETFFSASEVGPVFVLEYTPSVIAGLILAALLAAIMSTSDSFLNIGAAAISRDIPRALGRPITDSKTELRVTQGALAGLTVLSTVVVYFSDALVGILGAISWGFFAAAFVPIVVLGLNWKGASKWGAIAALVVGMLFNVVYNVIPEAADIIGGGFIVWLNENVVMATYPFPPEVPAEAISLLVAMPVFIFVSILAQQFTEPERQLPDDLHALFER</sequence>
<feature type="transmembrane region" description="Helical" evidence="14">
    <location>
        <begin position="203"/>
        <end position="225"/>
    </location>
</feature>
<evidence type="ECO:0000256" key="2">
    <source>
        <dbReference type="ARBA" id="ARBA00006434"/>
    </source>
</evidence>
<dbReference type="PROSITE" id="PS50283">
    <property type="entry name" value="NA_SOLUT_SYMP_3"/>
    <property type="match status" value="1"/>
</dbReference>
<evidence type="ECO:0000256" key="13">
    <source>
        <dbReference type="RuleBase" id="RU362091"/>
    </source>
</evidence>
<proteinExistence type="inferred from homology"/>
<feature type="transmembrane region" description="Helical" evidence="14">
    <location>
        <begin position="24"/>
        <end position="44"/>
    </location>
</feature>
<evidence type="ECO:0000313" key="16">
    <source>
        <dbReference type="Proteomes" id="UP000199112"/>
    </source>
</evidence>
<gene>
    <name evidence="15" type="ORF">SAMN04487967_1685</name>
</gene>
<dbReference type="InterPro" id="IPR050277">
    <property type="entry name" value="Sodium:Solute_Symporter"/>
</dbReference>
<feature type="transmembrane region" description="Helical" evidence="14">
    <location>
        <begin position="139"/>
        <end position="163"/>
    </location>
</feature>
<evidence type="ECO:0000256" key="1">
    <source>
        <dbReference type="ARBA" id="ARBA00004651"/>
    </source>
</evidence>
<feature type="transmembrane region" description="Helical" evidence="14">
    <location>
        <begin position="60"/>
        <end position="80"/>
    </location>
</feature>